<feature type="domain" description="Response regulatory" evidence="7">
    <location>
        <begin position="39"/>
        <end position="155"/>
    </location>
</feature>
<gene>
    <name evidence="8" type="ORF">ABH943_005623</name>
</gene>
<proteinExistence type="predicted"/>
<dbReference type="SUPFAM" id="SSF52172">
    <property type="entry name" value="CheY-like"/>
    <property type="match status" value="1"/>
</dbReference>
<evidence type="ECO:0000259" key="7">
    <source>
        <dbReference type="PROSITE" id="PS50110"/>
    </source>
</evidence>
<dbReference type="PROSITE" id="PS50110">
    <property type="entry name" value="RESPONSE_REGULATORY"/>
    <property type="match status" value="1"/>
</dbReference>
<keyword evidence="8" id="KW-0238">DNA-binding</keyword>
<dbReference type="SUPFAM" id="SSF46689">
    <property type="entry name" value="Homeodomain-like"/>
    <property type="match status" value="1"/>
</dbReference>
<dbReference type="CDD" id="cd00156">
    <property type="entry name" value="REC"/>
    <property type="match status" value="1"/>
</dbReference>
<dbReference type="Gene3D" id="1.10.10.60">
    <property type="entry name" value="Homeodomain-like"/>
    <property type="match status" value="1"/>
</dbReference>
<feature type="domain" description="Sigma-54 factor interaction" evidence="6">
    <location>
        <begin position="180"/>
        <end position="418"/>
    </location>
</feature>
<dbReference type="InterPro" id="IPR002197">
    <property type="entry name" value="HTH_Fis"/>
</dbReference>
<comment type="caution">
    <text evidence="8">The sequence shown here is derived from an EMBL/GenBank/DDBJ whole genome shotgun (WGS) entry which is preliminary data.</text>
</comment>
<dbReference type="SUPFAM" id="SSF52540">
    <property type="entry name" value="P-loop containing nucleoside triphosphate hydrolases"/>
    <property type="match status" value="1"/>
</dbReference>
<protein>
    <submittedName>
        <fullName evidence="8">DNA-binding NtrC family response regulator</fullName>
    </submittedName>
</protein>
<accession>A0ABW8MPH8</accession>
<evidence type="ECO:0000256" key="5">
    <source>
        <dbReference type="PROSITE-ProRule" id="PRU00169"/>
    </source>
</evidence>
<dbReference type="Pfam" id="PF25601">
    <property type="entry name" value="AAA_lid_14"/>
    <property type="match status" value="1"/>
</dbReference>
<dbReference type="Pfam" id="PF00072">
    <property type="entry name" value="Response_reg"/>
    <property type="match status" value="1"/>
</dbReference>
<dbReference type="PANTHER" id="PTHR32071">
    <property type="entry name" value="TRANSCRIPTIONAL REGULATORY PROTEIN"/>
    <property type="match status" value="1"/>
</dbReference>
<evidence type="ECO:0000256" key="4">
    <source>
        <dbReference type="ARBA" id="ARBA00023163"/>
    </source>
</evidence>
<dbReference type="Pfam" id="PF02954">
    <property type="entry name" value="HTH_8"/>
    <property type="match status" value="1"/>
</dbReference>
<dbReference type="InterPro" id="IPR001789">
    <property type="entry name" value="Sig_transdc_resp-reg_receiver"/>
</dbReference>
<dbReference type="InterPro" id="IPR011006">
    <property type="entry name" value="CheY-like_superfamily"/>
</dbReference>
<dbReference type="InterPro" id="IPR003593">
    <property type="entry name" value="AAA+_ATPase"/>
</dbReference>
<dbReference type="InterPro" id="IPR027417">
    <property type="entry name" value="P-loop_NTPase"/>
</dbReference>
<dbReference type="EMBL" id="JBIYDN010000020">
    <property type="protein sequence ID" value="MFK4445598.1"/>
    <property type="molecule type" value="Genomic_DNA"/>
</dbReference>
<keyword evidence="4" id="KW-0804">Transcription</keyword>
<dbReference type="InterPro" id="IPR009057">
    <property type="entry name" value="Homeodomain-like_sf"/>
</dbReference>
<evidence type="ECO:0000256" key="3">
    <source>
        <dbReference type="ARBA" id="ARBA00023015"/>
    </source>
</evidence>
<evidence type="ECO:0000313" key="9">
    <source>
        <dbReference type="Proteomes" id="UP001620514"/>
    </source>
</evidence>
<evidence type="ECO:0000313" key="8">
    <source>
        <dbReference type="EMBL" id="MFK4445598.1"/>
    </source>
</evidence>
<dbReference type="PRINTS" id="PR01590">
    <property type="entry name" value="HTHFIS"/>
</dbReference>
<reference evidence="8 9" key="2">
    <citation type="submission" date="2024-11" db="EMBL/GenBank/DDBJ databases">
        <title>Using genomics to understand microbial adaptation to soil warming.</title>
        <authorList>
            <person name="Deangelis K.M. PhD."/>
        </authorList>
    </citation>
    <scope>NUCLEOTIDE SEQUENCE [LARGE SCALE GENOMIC DNA]</scope>
    <source>
        <strain evidence="8 9">GAS97</strain>
    </source>
</reference>
<dbReference type="InterPro" id="IPR002078">
    <property type="entry name" value="Sigma_54_int"/>
</dbReference>
<dbReference type="GO" id="GO:0003677">
    <property type="term" value="F:DNA binding"/>
    <property type="evidence" value="ECO:0007669"/>
    <property type="project" value="UniProtKB-KW"/>
</dbReference>
<feature type="modified residue" description="4-aspartylphosphate" evidence="5">
    <location>
        <position position="88"/>
    </location>
</feature>
<keyword evidence="9" id="KW-1185">Reference proteome</keyword>
<sequence>MAHADVARHRGVRRWISPLEATGTERISDHLYVVSAMPHALIVEDDPNSLSGLSAILTADGFSVDTATTLAEARSALTRFIPDVVLVDLNLPDGSGLDLLHNLPAQPPGGALPVIVMTGNATVESAIEGLRQGIWDYLLKPVNIPRLRSLLARIPRPYELTEEVRALRTTLRELGHFGGLLGRSGAIQHVYDLIEHTAPTEAAVLICGESGTGKKVAARTLHEMSRRRKGPFVSFDCAAANETSNRSMESLMFGHERGAFAGAENREPGLLEQAGGGTLFLDQIDALPIPQQEALLRALDSQTFMRVGGSNKIVTDFRLLAATRTPVKDAVAEGKLREDLFLRLNASSIALPPLRDRGDDIALLAEYFVDELNRENHVSGITSGAPKRVSPDFIRECVATEWPGNVRELRERVRRAYHASGDVIETLRADEHAGAGGRGLNGSSVQVTVGTALADVEDMLIRATLEAVGGTRHRAATLLGISPKTLYNKLQRMKME</sequence>
<evidence type="ECO:0000256" key="2">
    <source>
        <dbReference type="ARBA" id="ARBA00022840"/>
    </source>
</evidence>
<evidence type="ECO:0000259" key="6">
    <source>
        <dbReference type="PROSITE" id="PS50045"/>
    </source>
</evidence>
<keyword evidence="5" id="KW-0597">Phosphoprotein</keyword>
<organism evidence="8 9">
    <name type="scientific">Caballeronia udeis</name>
    <dbReference type="NCBI Taxonomy" id="1232866"/>
    <lineage>
        <taxon>Bacteria</taxon>
        <taxon>Pseudomonadati</taxon>
        <taxon>Pseudomonadota</taxon>
        <taxon>Betaproteobacteria</taxon>
        <taxon>Burkholderiales</taxon>
        <taxon>Burkholderiaceae</taxon>
        <taxon>Caballeronia</taxon>
    </lineage>
</organism>
<dbReference type="SMART" id="SM00382">
    <property type="entry name" value="AAA"/>
    <property type="match status" value="1"/>
</dbReference>
<keyword evidence="1" id="KW-0547">Nucleotide-binding</keyword>
<keyword evidence="3" id="KW-0805">Transcription regulation</keyword>
<dbReference type="Proteomes" id="UP001620514">
    <property type="component" value="Unassembled WGS sequence"/>
</dbReference>
<keyword evidence="2" id="KW-0067">ATP-binding</keyword>
<reference evidence="8 9" key="1">
    <citation type="submission" date="2024-10" db="EMBL/GenBank/DDBJ databases">
        <authorList>
            <person name="Deangelis K."/>
            <person name="Huntemann M."/>
            <person name="Clum A."/>
            <person name="Wang J."/>
            <person name="Palaniappan K."/>
            <person name="Ritter S."/>
            <person name="Chen I.-M."/>
            <person name="Stamatis D."/>
            <person name="Reddy T."/>
            <person name="O'Malley R."/>
            <person name="Daum C."/>
            <person name="Ng V."/>
            <person name="Ivanova N."/>
            <person name="Kyrpides N."/>
            <person name="Woyke T."/>
        </authorList>
    </citation>
    <scope>NUCLEOTIDE SEQUENCE [LARGE SCALE GENOMIC DNA]</scope>
    <source>
        <strain evidence="8 9">GAS97</strain>
    </source>
</reference>
<dbReference type="Gene3D" id="1.10.8.60">
    <property type="match status" value="1"/>
</dbReference>
<dbReference type="PROSITE" id="PS50045">
    <property type="entry name" value="SIGMA54_INTERACT_4"/>
    <property type="match status" value="1"/>
</dbReference>
<dbReference type="Pfam" id="PF00158">
    <property type="entry name" value="Sigma54_activat"/>
    <property type="match status" value="1"/>
</dbReference>
<evidence type="ECO:0000256" key="1">
    <source>
        <dbReference type="ARBA" id="ARBA00022741"/>
    </source>
</evidence>
<dbReference type="Gene3D" id="3.40.50.300">
    <property type="entry name" value="P-loop containing nucleotide triphosphate hydrolases"/>
    <property type="match status" value="1"/>
</dbReference>
<dbReference type="SMART" id="SM00448">
    <property type="entry name" value="REC"/>
    <property type="match status" value="1"/>
</dbReference>
<name>A0ABW8MPH8_9BURK</name>
<dbReference type="InterPro" id="IPR058031">
    <property type="entry name" value="AAA_lid_NorR"/>
</dbReference>
<dbReference type="Gene3D" id="3.40.50.2300">
    <property type="match status" value="1"/>
</dbReference>
<dbReference type="CDD" id="cd00009">
    <property type="entry name" value="AAA"/>
    <property type="match status" value="1"/>
</dbReference>